<protein>
    <submittedName>
        <fullName evidence="1">Uncharacterized protein</fullName>
    </submittedName>
</protein>
<reference evidence="2" key="1">
    <citation type="journal article" date="2019" name="Int. J. Syst. Evol. Microbiol.">
        <title>The Global Catalogue of Microorganisms (GCM) 10K type strain sequencing project: providing services to taxonomists for standard genome sequencing and annotation.</title>
        <authorList>
            <consortium name="The Broad Institute Genomics Platform"/>
            <consortium name="The Broad Institute Genome Sequencing Center for Infectious Disease"/>
            <person name="Wu L."/>
            <person name="Ma J."/>
        </authorList>
    </citation>
    <scope>NUCLEOTIDE SEQUENCE [LARGE SCALE GENOMIC DNA]</scope>
    <source>
        <strain evidence="2">KCTC 12847</strain>
    </source>
</reference>
<evidence type="ECO:0000313" key="1">
    <source>
        <dbReference type="EMBL" id="MFC3292093.1"/>
    </source>
</evidence>
<comment type="caution">
    <text evidence="1">The sequence shown here is derived from an EMBL/GenBank/DDBJ whole genome shotgun (WGS) entry which is preliminary data.</text>
</comment>
<sequence>MNRTIKEATIRAFHYTSLGLIQSHLTDYFGPITLPSHSGCAWAKYRFDIFSSNGEKSPRGL</sequence>
<keyword evidence="2" id="KW-1185">Reference proteome</keyword>
<gene>
    <name evidence="1" type="ORF">ACFOEI_08415</name>
</gene>
<dbReference type="RefSeq" id="WP_019020703.1">
    <property type="nucleotide sequence ID" value="NZ_BMXD01000020.1"/>
</dbReference>
<dbReference type="Proteomes" id="UP001595640">
    <property type="component" value="Unassembled WGS sequence"/>
</dbReference>
<organism evidence="1 2">
    <name type="scientific">Modicisalibacter luteus</name>
    <dbReference type="NCBI Taxonomy" id="453962"/>
    <lineage>
        <taxon>Bacteria</taxon>
        <taxon>Pseudomonadati</taxon>
        <taxon>Pseudomonadota</taxon>
        <taxon>Gammaproteobacteria</taxon>
        <taxon>Oceanospirillales</taxon>
        <taxon>Halomonadaceae</taxon>
        <taxon>Modicisalibacter</taxon>
    </lineage>
</organism>
<evidence type="ECO:0000313" key="2">
    <source>
        <dbReference type="Proteomes" id="UP001595640"/>
    </source>
</evidence>
<accession>A0ABV7LZP2</accession>
<proteinExistence type="predicted"/>
<dbReference type="EMBL" id="JBHRUH010000013">
    <property type="protein sequence ID" value="MFC3292093.1"/>
    <property type="molecule type" value="Genomic_DNA"/>
</dbReference>
<name>A0ABV7LZP2_9GAMM</name>